<dbReference type="InterPro" id="IPR028150">
    <property type="entry name" value="Lustrin_cystein"/>
</dbReference>
<feature type="chain" id="PRO_5037747193" evidence="1">
    <location>
        <begin position="19"/>
        <end position="244"/>
    </location>
</feature>
<evidence type="ECO:0000313" key="3">
    <source>
        <dbReference type="WBParaSite" id="PSAMB.scaffold289size58861.g4355.t1"/>
    </source>
</evidence>
<name>A0A914W2P0_9BILA</name>
<evidence type="ECO:0000313" key="2">
    <source>
        <dbReference type="Proteomes" id="UP000887566"/>
    </source>
</evidence>
<accession>A0A914W2P0</accession>
<dbReference type="WBParaSite" id="PSAMB.scaffold289size58861.g4355.t1">
    <property type="protein sequence ID" value="PSAMB.scaffold289size58861.g4355.t1"/>
    <property type="gene ID" value="PSAMB.scaffold289size58861.g4355"/>
</dbReference>
<keyword evidence="2" id="KW-1185">Reference proteome</keyword>
<dbReference type="SMART" id="SM00289">
    <property type="entry name" value="WR1"/>
    <property type="match status" value="3"/>
</dbReference>
<evidence type="ECO:0000256" key="1">
    <source>
        <dbReference type="SAM" id="SignalP"/>
    </source>
</evidence>
<dbReference type="InterPro" id="IPR006150">
    <property type="entry name" value="Cys_repeat_1"/>
</dbReference>
<dbReference type="AlphaFoldDB" id="A0A914W2P0"/>
<dbReference type="Proteomes" id="UP000887566">
    <property type="component" value="Unplaced"/>
</dbReference>
<feature type="signal peptide" evidence="1">
    <location>
        <begin position="1"/>
        <end position="18"/>
    </location>
</feature>
<proteinExistence type="predicted"/>
<sequence length="244" mass="24585">MIALSATILLGLITVINGQTCPPGQAPFAPGGVPVACSATVPCPASTFCQTVPSNAAQFPNFVTLCCLNLPARCPNNQFPSRQPPTDTAIPCTIGAVNNCVAPATCVNNPENPPGIQTLCCQADNTATTLVPGATTTLVPGATTTLAPGATTTLVPGATTTLVPGATTTLAPATTTVAGSGLNPGPGGTLSAARCANTAERPMFEPGLTYYRNCLYKVCPSTHHCEYDTTNKVYACCGPPASTS</sequence>
<dbReference type="Pfam" id="PF14625">
    <property type="entry name" value="Lustrin_cystein"/>
    <property type="match status" value="2"/>
</dbReference>
<reference evidence="3" key="1">
    <citation type="submission" date="2022-11" db="UniProtKB">
        <authorList>
            <consortium name="WormBaseParasite"/>
        </authorList>
    </citation>
    <scope>IDENTIFICATION</scope>
</reference>
<organism evidence="2 3">
    <name type="scientific">Plectus sambesii</name>
    <dbReference type="NCBI Taxonomy" id="2011161"/>
    <lineage>
        <taxon>Eukaryota</taxon>
        <taxon>Metazoa</taxon>
        <taxon>Ecdysozoa</taxon>
        <taxon>Nematoda</taxon>
        <taxon>Chromadorea</taxon>
        <taxon>Plectida</taxon>
        <taxon>Plectina</taxon>
        <taxon>Plectoidea</taxon>
        <taxon>Plectidae</taxon>
        <taxon>Plectus</taxon>
    </lineage>
</organism>
<keyword evidence="1" id="KW-0732">Signal</keyword>
<protein>
    <submittedName>
        <fullName evidence="3">Uncharacterized protein</fullName>
    </submittedName>
</protein>